<feature type="binding site" evidence="12">
    <location>
        <position position="76"/>
    </location>
    <ligand>
        <name>Fe cation</name>
        <dbReference type="ChEBI" id="CHEBI:24875"/>
    </ligand>
</feature>
<comment type="subcellular location">
    <subcellularLocation>
        <location evidence="1">Cytoplasm</location>
    </subcellularLocation>
</comment>
<sequence>MLRMTRQRSAVSDLLGRTEDFRSAQQLHEMLRSSGSTVGLATVYRTLQSLAEAGQVDVLRTGDGEALYRRCARQTHHHHLVCRECGRTVEIEGETVERWAAKVAQDNGFVDVDHTAELFGTCSVCATERYAEGTRA</sequence>
<comment type="cofactor">
    <cofactor evidence="12">
        <name>Mn(2+)</name>
        <dbReference type="ChEBI" id="CHEBI:29035"/>
    </cofactor>
    <cofactor evidence="12">
        <name>Fe(2+)</name>
        <dbReference type="ChEBI" id="CHEBI:29033"/>
    </cofactor>
    <text evidence="12">Binds 1 Mn(2+) or Fe(2+) ion per subunit.</text>
</comment>
<dbReference type="FunFam" id="1.10.10.10:FF:000459">
    <property type="entry name" value="Ferric uptake regulation protein"/>
    <property type="match status" value="1"/>
</dbReference>
<dbReference type="AlphaFoldDB" id="A0A2A9ESS8"/>
<comment type="cofactor">
    <cofactor evidence="11">
        <name>Zn(2+)</name>
        <dbReference type="ChEBI" id="CHEBI:29105"/>
    </cofactor>
    <text evidence="11">Binds 1 zinc ion per subunit.</text>
</comment>
<evidence type="ECO:0000256" key="4">
    <source>
        <dbReference type="ARBA" id="ARBA00022490"/>
    </source>
</evidence>
<dbReference type="GO" id="GO:1900376">
    <property type="term" value="P:regulation of secondary metabolite biosynthetic process"/>
    <property type="evidence" value="ECO:0007669"/>
    <property type="project" value="TreeGrafter"/>
</dbReference>
<dbReference type="PANTHER" id="PTHR33202">
    <property type="entry name" value="ZINC UPTAKE REGULATION PROTEIN"/>
    <property type="match status" value="1"/>
</dbReference>
<feature type="binding site" evidence="11">
    <location>
        <position position="125"/>
    </location>
    <ligand>
        <name>Zn(2+)</name>
        <dbReference type="ChEBI" id="CHEBI:29105"/>
    </ligand>
</feature>
<dbReference type="GO" id="GO:0008270">
    <property type="term" value="F:zinc ion binding"/>
    <property type="evidence" value="ECO:0007669"/>
    <property type="project" value="TreeGrafter"/>
</dbReference>
<dbReference type="OrthoDB" id="8659436at2"/>
<dbReference type="GO" id="GO:0045892">
    <property type="term" value="P:negative regulation of DNA-templated transcription"/>
    <property type="evidence" value="ECO:0007669"/>
    <property type="project" value="TreeGrafter"/>
</dbReference>
<dbReference type="InterPro" id="IPR036388">
    <property type="entry name" value="WH-like_DNA-bd_sf"/>
</dbReference>
<evidence type="ECO:0000256" key="8">
    <source>
        <dbReference type="ARBA" id="ARBA00023015"/>
    </source>
</evidence>
<dbReference type="CDD" id="cd07153">
    <property type="entry name" value="Fur_like"/>
    <property type="match status" value="1"/>
</dbReference>
<dbReference type="RefSeq" id="WP_098485075.1">
    <property type="nucleotide sequence ID" value="NZ_PDJI01000004.1"/>
</dbReference>
<proteinExistence type="inferred from homology"/>
<keyword evidence="7 11" id="KW-0862">Zinc</keyword>
<evidence type="ECO:0000256" key="1">
    <source>
        <dbReference type="ARBA" id="ARBA00004496"/>
    </source>
</evidence>
<keyword evidence="10" id="KW-0804">Transcription</keyword>
<dbReference type="Gene3D" id="3.30.1490.190">
    <property type="match status" value="1"/>
</dbReference>
<dbReference type="SUPFAM" id="SSF46785">
    <property type="entry name" value="Winged helix' DNA-binding domain"/>
    <property type="match status" value="1"/>
</dbReference>
<dbReference type="Proteomes" id="UP000222106">
    <property type="component" value="Unassembled WGS sequence"/>
</dbReference>
<evidence type="ECO:0000256" key="3">
    <source>
        <dbReference type="ARBA" id="ARBA00011738"/>
    </source>
</evidence>
<comment type="caution">
    <text evidence="13">The sequence shown here is derived from an EMBL/GenBank/DDBJ whole genome shotgun (WGS) entry which is preliminary data.</text>
</comment>
<reference evidence="13 14" key="1">
    <citation type="submission" date="2017-10" db="EMBL/GenBank/DDBJ databases">
        <title>Sequencing the genomes of 1000 actinobacteria strains.</title>
        <authorList>
            <person name="Klenk H.-P."/>
        </authorList>
    </citation>
    <scope>NUCLEOTIDE SEQUENCE [LARGE SCALE GENOMIC DNA]</scope>
    <source>
        <strain evidence="13 14">DSM 21838</strain>
    </source>
</reference>
<keyword evidence="9" id="KW-0238">DNA-binding</keyword>
<evidence type="ECO:0000256" key="10">
    <source>
        <dbReference type="ARBA" id="ARBA00023163"/>
    </source>
</evidence>
<accession>A0A2A9ESS8</accession>
<organism evidence="13 14">
    <name type="scientific">Georgenia soli</name>
    <dbReference type="NCBI Taxonomy" id="638953"/>
    <lineage>
        <taxon>Bacteria</taxon>
        <taxon>Bacillati</taxon>
        <taxon>Actinomycetota</taxon>
        <taxon>Actinomycetes</taxon>
        <taxon>Micrococcales</taxon>
        <taxon>Bogoriellaceae</taxon>
        <taxon>Georgenia</taxon>
    </lineage>
</organism>
<protein>
    <submittedName>
        <fullName evidence="13">Fur family zinc uptake regulator</fullName>
    </submittedName>
</protein>
<dbReference type="InterPro" id="IPR036390">
    <property type="entry name" value="WH_DNA-bd_sf"/>
</dbReference>
<feature type="binding site" evidence="12">
    <location>
        <position position="114"/>
    </location>
    <ligand>
        <name>Fe cation</name>
        <dbReference type="ChEBI" id="CHEBI:24875"/>
    </ligand>
</feature>
<dbReference type="GO" id="GO:0003700">
    <property type="term" value="F:DNA-binding transcription factor activity"/>
    <property type="evidence" value="ECO:0007669"/>
    <property type="project" value="InterPro"/>
</dbReference>
<keyword evidence="5" id="KW-0678">Repressor</keyword>
<dbReference type="Pfam" id="PF01475">
    <property type="entry name" value="FUR"/>
    <property type="match status" value="1"/>
</dbReference>
<evidence type="ECO:0000313" key="14">
    <source>
        <dbReference type="Proteomes" id="UP000222106"/>
    </source>
</evidence>
<keyword evidence="4" id="KW-0963">Cytoplasm</keyword>
<evidence type="ECO:0000256" key="11">
    <source>
        <dbReference type="PIRSR" id="PIRSR602481-1"/>
    </source>
</evidence>
<evidence type="ECO:0000256" key="12">
    <source>
        <dbReference type="PIRSR" id="PIRSR602481-2"/>
    </source>
</evidence>
<dbReference type="GO" id="GO:0005829">
    <property type="term" value="C:cytosol"/>
    <property type="evidence" value="ECO:0007669"/>
    <property type="project" value="TreeGrafter"/>
</dbReference>
<name>A0A2A9ESS8_9MICO</name>
<gene>
    <name evidence="13" type="ORF">ATJ97_3843</name>
</gene>
<keyword evidence="6 11" id="KW-0479">Metal-binding</keyword>
<feature type="binding site" evidence="11">
    <location>
        <position position="122"/>
    </location>
    <ligand>
        <name>Zn(2+)</name>
        <dbReference type="ChEBI" id="CHEBI:29105"/>
    </ligand>
</feature>
<comment type="subunit">
    <text evidence="3">Homodimer.</text>
</comment>
<evidence type="ECO:0000256" key="2">
    <source>
        <dbReference type="ARBA" id="ARBA00007957"/>
    </source>
</evidence>
<feature type="binding site" evidence="11">
    <location>
        <position position="82"/>
    </location>
    <ligand>
        <name>Zn(2+)</name>
        <dbReference type="ChEBI" id="CHEBI:29105"/>
    </ligand>
</feature>
<dbReference type="InterPro" id="IPR002481">
    <property type="entry name" value="FUR"/>
</dbReference>
<evidence type="ECO:0000256" key="7">
    <source>
        <dbReference type="ARBA" id="ARBA00022833"/>
    </source>
</evidence>
<evidence type="ECO:0000256" key="9">
    <source>
        <dbReference type="ARBA" id="ARBA00023125"/>
    </source>
</evidence>
<evidence type="ECO:0000256" key="5">
    <source>
        <dbReference type="ARBA" id="ARBA00022491"/>
    </source>
</evidence>
<dbReference type="PANTHER" id="PTHR33202:SF2">
    <property type="entry name" value="FERRIC UPTAKE REGULATION PROTEIN"/>
    <property type="match status" value="1"/>
</dbReference>
<evidence type="ECO:0000313" key="13">
    <source>
        <dbReference type="EMBL" id="PFG41295.1"/>
    </source>
</evidence>
<dbReference type="EMBL" id="PDJI01000004">
    <property type="protein sequence ID" value="PFG41295.1"/>
    <property type="molecule type" value="Genomic_DNA"/>
</dbReference>
<evidence type="ECO:0000256" key="6">
    <source>
        <dbReference type="ARBA" id="ARBA00022723"/>
    </source>
</evidence>
<dbReference type="GO" id="GO:0000976">
    <property type="term" value="F:transcription cis-regulatory region binding"/>
    <property type="evidence" value="ECO:0007669"/>
    <property type="project" value="TreeGrafter"/>
</dbReference>
<feature type="binding site" evidence="11">
    <location>
        <position position="85"/>
    </location>
    <ligand>
        <name>Zn(2+)</name>
        <dbReference type="ChEBI" id="CHEBI:29105"/>
    </ligand>
</feature>
<keyword evidence="12" id="KW-0408">Iron</keyword>
<comment type="similarity">
    <text evidence="2">Belongs to the Fur family.</text>
</comment>
<dbReference type="Gene3D" id="1.10.10.10">
    <property type="entry name" value="Winged helix-like DNA-binding domain superfamily/Winged helix DNA-binding domain"/>
    <property type="match status" value="1"/>
</dbReference>
<keyword evidence="14" id="KW-1185">Reference proteome</keyword>
<feature type="binding site" evidence="12">
    <location>
        <position position="97"/>
    </location>
    <ligand>
        <name>Fe cation</name>
        <dbReference type="ChEBI" id="CHEBI:24875"/>
    </ligand>
</feature>
<dbReference type="InterPro" id="IPR043135">
    <property type="entry name" value="Fur_C"/>
</dbReference>
<keyword evidence="8" id="KW-0805">Transcription regulation</keyword>